<accession>A0A0M2SHG5</accession>
<organism evidence="12 13">
    <name type="scientific">Mesobacillus campisalis</name>
    <dbReference type="NCBI Taxonomy" id="1408103"/>
    <lineage>
        <taxon>Bacteria</taxon>
        <taxon>Bacillati</taxon>
        <taxon>Bacillota</taxon>
        <taxon>Bacilli</taxon>
        <taxon>Bacillales</taxon>
        <taxon>Bacillaceae</taxon>
        <taxon>Mesobacillus</taxon>
    </lineage>
</organism>
<keyword evidence="7 10" id="KW-1133">Transmembrane helix</keyword>
<comment type="caution">
    <text evidence="12">The sequence shown here is derived from an EMBL/GenBank/DDBJ whole genome shotgun (WGS) entry which is preliminary data.</text>
</comment>
<keyword evidence="8 10" id="KW-0472">Membrane</keyword>
<dbReference type="Gene3D" id="1.20.81.30">
    <property type="entry name" value="Type II secretion system (T2SS), domain F"/>
    <property type="match status" value="2"/>
</dbReference>
<dbReference type="Pfam" id="PF00482">
    <property type="entry name" value="T2SSF"/>
    <property type="match status" value="2"/>
</dbReference>
<evidence type="ECO:0000256" key="3">
    <source>
        <dbReference type="ARBA" id="ARBA00022448"/>
    </source>
</evidence>
<evidence type="ECO:0000256" key="5">
    <source>
        <dbReference type="ARBA" id="ARBA00022519"/>
    </source>
</evidence>
<sequence length="401" mass="44669">MARFKYTGRDKKGKKSGTLNAASKREAMEKLRGDGIRVVEIKEIPETLMTKDLDIGNPVKLQDIVIYLRQFATLIKAGVTIVDATNILAMQTDSKKLAAALRDIESELRQGHPYSNAAEKHKKIFEPMFINMVRAGEAGGNMEETLERLAEHFEKQHNTRQKIKSALAYPMVVGIIAVAVVIFLLVSVVPTFVSMFADFGADLPAITQFVLNASEFTQAYWWLLILLAVGFGVGLKVLNDNKKTRYYMDLIKLRIPIFGKMLQKAALARMTRTLSSLFSSGVPILQALGIVESVVENDVISRVIRASRDDLARGRSLTGPMKEHWAFPPLTTQMISIGEETGSLDAMLSKIAEFYEKEVDNSTERIKSLIEPLMIVFLAGIVGVIVLAIMVPMFDMFNHIE</sequence>
<evidence type="ECO:0000256" key="9">
    <source>
        <dbReference type="RuleBase" id="RU003923"/>
    </source>
</evidence>
<keyword evidence="3 9" id="KW-0813">Transport</keyword>
<dbReference type="InterPro" id="IPR003004">
    <property type="entry name" value="GspF/PilC"/>
</dbReference>
<name>A0A0M2SHG5_9BACI</name>
<feature type="domain" description="Type II secretion system protein GspF" evidence="11">
    <location>
        <begin position="271"/>
        <end position="392"/>
    </location>
</feature>
<dbReference type="InterPro" id="IPR001992">
    <property type="entry name" value="T2SS_GspF/T4SS_PilC_CS"/>
</dbReference>
<dbReference type="EMBL" id="LAYY01000101">
    <property type="protein sequence ID" value="KKK33056.1"/>
    <property type="molecule type" value="Genomic_DNA"/>
</dbReference>
<keyword evidence="6 9" id="KW-0812">Transmembrane</keyword>
<dbReference type="OrthoDB" id="9805682at2"/>
<evidence type="ECO:0000256" key="2">
    <source>
        <dbReference type="ARBA" id="ARBA00005745"/>
    </source>
</evidence>
<dbReference type="PROSITE" id="PS00874">
    <property type="entry name" value="T2SP_F"/>
    <property type="match status" value="1"/>
</dbReference>
<dbReference type="FunFam" id="1.20.81.30:FF:000001">
    <property type="entry name" value="Type II secretion system protein F"/>
    <property type="match status" value="2"/>
</dbReference>
<evidence type="ECO:0000256" key="4">
    <source>
        <dbReference type="ARBA" id="ARBA00022475"/>
    </source>
</evidence>
<evidence type="ECO:0000256" key="10">
    <source>
        <dbReference type="SAM" id="Phobius"/>
    </source>
</evidence>
<dbReference type="AlphaFoldDB" id="A0A0M2SHG5"/>
<feature type="transmembrane region" description="Helical" evidence="10">
    <location>
        <begin position="219"/>
        <end position="238"/>
    </location>
</feature>
<keyword evidence="5" id="KW-0997">Cell inner membrane</keyword>
<dbReference type="InterPro" id="IPR018076">
    <property type="entry name" value="T2SS_GspF_dom"/>
</dbReference>
<evidence type="ECO:0000256" key="8">
    <source>
        <dbReference type="ARBA" id="ARBA00023136"/>
    </source>
</evidence>
<evidence type="ECO:0000256" key="1">
    <source>
        <dbReference type="ARBA" id="ARBA00004429"/>
    </source>
</evidence>
<proteinExistence type="inferred from homology"/>
<dbReference type="InterPro" id="IPR042094">
    <property type="entry name" value="T2SS_GspF_sf"/>
</dbReference>
<comment type="similarity">
    <text evidence="2 9">Belongs to the GSP F family.</text>
</comment>
<feature type="transmembrane region" description="Helical" evidence="10">
    <location>
        <begin position="166"/>
        <end position="189"/>
    </location>
</feature>
<evidence type="ECO:0000313" key="13">
    <source>
        <dbReference type="Proteomes" id="UP000034166"/>
    </source>
</evidence>
<dbReference type="RefSeq" id="WP_046526203.1">
    <property type="nucleotide sequence ID" value="NZ_LAYY01000101.1"/>
</dbReference>
<evidence type="ECO:0000313" key="12">
    <source>
        <dbReference type="EMBL" id="KKK33056.1"/>
    </source>
</evidence>
<dbReference type="PANTHER" id="PTHR30012:SF0">
    <property type="entry name" value="TYPE II SECRETION SYSTEM PROTEIN F-RELATED"/>
    <property type="match status" value="1"/>
</dbReference>
<keyword evidence="4" id="KW-1003">Cell membrane</keyword>
<gene>
    <name evidence="12" type="ORF">WQ57_24210</name>
</gene>
<dbReference type="Proteomes" id="UP000034166">
    <property type="component" value="Unassembled WGS sequence"/>
</dbReference>
<dbReference type="GO" id="GO:0009306">
    <property type="term" value="P:protein secretion"/>
    <property type="evidence" value="ECO:0007669"/>
    <property type="project" value="InterPro"/>
</dbReference>
<reference evidence="12 13" key="1">
    <citation type="submission" date="2015-04" db="EMBL/GenBank/DDBJ databases">
        <title>Taxonomic description and genome sequence of Bacillus campisalis sp. nov., a novel member of the genus Bacillus isolated from solar saltern.</title>
        <authorList>
            <person name="Mathan Kumar R."/>
            <person name="Kaur G."/>
            <person name="Kumar A."/>
            <person name="Singh N.K."/>
            <person name="Kaur N."/>
            <person name="Kumar N."/>
            <person name="Mayilraj S."/>
        </authorList>
    </citation>
    <scope>NUCLEOTIDE SEQUENCE [LARGE SCALE GENOMIC DNA]</scope>
    <source>
        <strain evidence="12 13">SA2-6</strain>
    </source>
</reference>
<dbReference type="PATRIC" id="fig|1408103.3.peg.5223"/>
<feature type="transmembrane region" description="Helical" evidence="10">
    <location>
        <begin position="373"/>
        <end position="394"/>
    </location>
</feature>
<comment type="subcellular location">
    <subcellularLocation>
        <location evidence="1">Cell inner membrane</location>
        <topology evidence="1">Multi-pass membrane protein</topology>
    </subcellularLocation>
    <subcellularLocation>
        <location evidence="9">Cell membrane</location>
        <topology evidence="9">Multi-pass membrane protein</topology>
    </subcellularLocation>
</comment>
<evidence type="ECO:0000259" key="11">
    <source>
        <dbReference type="Pfam" id="PF00482"/>
    </source>
</evidence>
<evidence type="ECO:0000256" key="7">
    <source>
        <dbReference type="ARBA" id="ARBA00022989"/>
    </source>
</evidence>
<protein>
    <submittedName>
        <fullName evidence="12">Type II secretion system protein F</fullName>
    </submittedName>
</protein>
<feature type="domain" description="Type II secretion system protein GspF" evidence="11">
    <location>
        <begin position="67"/>
        <end position="190"/>
    </location>
</feature>
<dbReference type="PRINTS" id="PR00812">
    <property type="entry name" value="BCTERIALGSPF"/>
</dbReference>
<evidence type="ECO:0000256" key="6">
    <source>
        <dbReference type="ARBA" id="ARBA00022692"/>
    </source>
</evidence>
<keyword evidence="13" id="KW-1185">Reference proteome</keyword>
<dbReference type="PANTHER" id="PTHR30012">
    <property type="entry name" value="GENERAL SECRETION PATHWAY PROTEIN"/>
    <property type="match status" value="1"/>
</dbReference>
<dbReference type="GO" id="GO:0005886">
    <property type="term" value="C:plasma membrane"/>
    <property type="evidence" value="ECO:0007669"/>
    <property type="project" value="UniProtKB-SubCell"/>
</dbReference>